<feature type="transmembrane region" description="Helical" evidence="1">
    <location>
        <begin position="6"/>
        <end position="24"/>
    </location>
</feature>
<keyword evidence="1" id="KW-1133">Transmembrane helix</keyword>
<proteinExistence type="predicted"/>
<keyword evidence="1" id="KW-0472">Membrane</keyword>
<reference evidence="2" key="2">
    <citation type="journal article" date="2015" name="Data Brief">
        <title>Shoot transcriptome of the giant reed, Arundo donax.</title>
        <authorList>
            <person name="Barrero R.A."/>
            <person name="Guerrero F.D."/>
            <person name="Moolhuijzen P."/>
            <person name="Goolsby J.A."/>
            <person name="Tidwell J."/>
            <person name="Bellgard S.E."/>
            <person name="Bellgard M.I."/>
        </authorList>
    </citation>
    <scope>NUCLEOTIDE SEQUENCE</scope>
    <source>
        <tissue evidence="2">Shoot tissue taken approximately 20 cm above the soil surface</tissue>
    </source>
</reference>
<keyword evidence="1" id="KW-0812">Transmembrane</keyword>
<reference evidence="2" key="1">
    <citation type="submission" date="2014-09" db="EMBL/GenBank/DDBJ databases">
        <authorList>
            <person name="Magalhaes I.L.F."/>
            <person name="Oliveira U."/>
            <person name="Santos F.R."/>
            <person name="Vidigal T.H.D.A."/>
            <person name="Brescovit A.D."/>
            <person name="Santos A.J."/>
        </authorList>
    </citation>
    <scope>NUCLEOTIDE SEQUENCE</scope>
    <source>
        <tissue evidence="2">Shoot tissue taken approximately 20 cm above the soil surface</tissue>
    </source>
</reference>
<evidence type="ECO:0000256" key="1">
    <source>
        <dbReference type="SAM" id="Phobius"/>
    </source>
</evidence>
<evidence type="ECO:0000313" key="2">
    <source>
        <dbReference type="EMBL" id="JAE29452.1"/>
    </source>
</evidence>
<organism evidence="2">
    <name type="scientific">Arundo donax</name>
    <name type="common">Giant reed</name>
    <name type="synonym">Donax arundinaceus</name>
    <dbReference type="NCBI Taxonomy" id="35708"/>
    <lineage>
        <taxon>Eukaryota</taxon>
        <taxon>Viridiplantae</taxon>
        <taxon>Streptophyta</taxon>
        <taxon>Embryophyta</taxon>
        <taxon>Tracheophyta</taxon>
        <taxon>Spermatophyta</taxon>
        <taxon>Magnoliopsida</taxon>
        <taxon>Liliopsida</taxon>
        <taxon>Poales</taxon>
        <taxon>Poaceae</taxon>
        <taxon>PACMAD clade</taxon>
        <taxon>Arundinoideae</taxon>
        <taxon>Arundineae</taxon>
        <taxon>Arundo</taxon>
    </lineage>
</organism>
<accession>A0A0A9GY48</accession>
<sequence>MCTFAVDRLIGYILFTVAFFLSFFNQQEHIPVHS</sequence>
<dbReference type="AlphaFoldDB" id="A0A0A9GY48"/>
<protein>
    <submittedName>
        <fullName evidence="2">Uncharacterized protein</fullName>
    </submittedName>
</protein>
<dbReference type="EMBL" id="GBRH01168444">
    <property type="protein sequence ID" value="JAE29452.1"/>
    <property type="molecule type" value="Transcribed_RNA"/>
</dbReference>
<name>A0A0A9GY48_ARUDO</name>